<dbReference type="InterPro" id="IPR041546">
    <property type="entry name" value="ClpA/ClpB_AAA_lid"/>
</dbReference>
<accession>A0A381PYG4</accession>
<dbReference type="CDD" id="cd00009">
    <property type="entry name" value="AAA"/>
    <property type="match status" value="1"/>
</dbReference>
<evidence type="ECO:0000256" key="4">
    <source>
        <dbReference type="ARBA" id="ARBA00023186"/>
    </source>
</evidence>
<dbReference type="InterPro" id="IPR018368">
    <property type="entry name" value="ClpA/B_CS1"/>
</dbReference>
<evidence type="ECO:0000259" key="7">
    <source>
        <dbReference type="PROSITE" id="PS51903"/>
    </source>
</evidence>
<dbReference type="InterPro" id="IPR001943">
    <property type="entry name" value="UVR_dom"/>
</dbReference>
<dbReference type="Pfam" id="PF07724">
    <property type="entry name" value="AAA_2"/>
    <property type="match status" value="1"/>
</dbReference>
<dbReference type="InterPro" id="IPR003593">
    <property type="entry name" value="AAA+_ATPase"/>
</dbReference>
<evidence type="ECO:0000256" key="2">
    <source>
        <dbReference type="ARBA" id="ARBA00022741"/>
    </source>
</evidence>
<reference evidence="8" key="1">
    <citation type="submission" date="2018-05" db="EMBL/GenBank/DDBJ databases">
        <authorList>
            <person name="Lanie J.A."/>
            <person name="Ng W.-L."/>
            <person name="Kazmierczak K.M."/>
            <person name="Andrzejewski T.M."/>
            <person name="Davidsen T.M."/>
            <person name="Wayne K.J."/>
            <person name="Tettelin H."/>
            <person name="Glass J.I."/>
            <person name="Rusch D."/>
            <person name="Podicherti R."/>
            <person name="Tsui H.-C.T."/>
            <person name="Winkler M.E."/>
        </authorList>
    </citation>
    <scope>NUCLEOTIDE SEQUENCE</scope>
</reference>
<dbReference type="Gene3D" id="3.40.50.300">
    <property type="entry name" value="P-loop containing nucleotide triphosphate hydrolases"/>
    <property type="match status" value="2"/>
</dbReference>
<proteinExistence type="predicted"/>
<dbReference type="InterPro" id="IPR027417">
    <property type="entry name" value="P-loop_NTPase"/>
</dbReference>
<dbReference type="FunFam" id="3.40.50.300:FF:000010">
    <property type="entry name" value="Chaperone clpB 1, putative"/>
    <property type="match status" value="1"/>
</dbReference>
<feature type="region of interest" description="Disordered" evidence="5">
    <location>
        <begin position="141"/>
        <end position="163"/>
    </location>
</feature>
<dbReference type="PROSITE" id="PS50151">
    <property type="entry name" value="UVR"/>
    <property type="match status" value="1"/>
</dbReference>
<dbReference type="GO" id="GO:0005524">
    <property type="term" value="F:ATP binding"/>
    <property type="evidence" value="ECO:0007669"/>
    <property type="project" value="UniProtKB-KW"/>
</dbReference>
<keyword evidence="3" id="KW-0067">ATP-binding</keyword>
<keyword evidence="1" id="KW-0677">Repeat</keyword>
<dbReference type="PANTHER" id="PTHR11638:SF18">
    <property type="entry name" value="HEAT SHOCK PROTEIN 104"/>
    <property type="match status" value="1"/>
</dbReference>
<evidence type="ECO:0000259" key="6">
    <source>
        <dbReference type="PROSITE" id="PS50151"/>
    </source>
</evidence>
<dbReference type="AlphaFoldDB" id="A0A381PYG4"/>
<evidence type="ECO:0000313" key="8">
    <source>
        <dbReference type="EMBL" id="SUZ72095.1"/>
    </source>
</evidence>
<dbReference type="PRINTS" id="PR00300">
    <property type="entry name" value="CLPPROTEASEA"/>
</dbReference>
<dbReference type="CDD" id="cd19499">
    <property type="entry name" value="RecA-like_ClpB_Hsp104-like"/>
    <property type="match status" value="1"/>
</dbReference>
<dbReference type="PROSITE" id="PS51903">
    <property type="entry name" value="CLP_R"/>
    <property type="match status" value="1"/>
</dbReference>
<dbReference type="PANTHER" id="PTHR11638">
    <property type="entry name" value="ATP-DEPENDENT CLP PROTEASE"/>
    <property type="match status" value="1"/>
</dbReference>
<dbReference type="Gene3D" id="1.10.8.60">
    <property type="match status" value="2"/>
</dbReference>
<organism evidence="8">
    <name type="scientific">marine metagenome</name>
    <dbReference type="NCBI Taxonomy" id="408172"/>
    <lineage>
        <taxon>unclassified sequences</taxon>
        <taxon>metagenomes</taxon>
        <taxon>ecological metagenomes</taxon>
    </lineage>
</organism>
<protein>
    <recommendedName>
        <fullName evidence="9">Clp R domain-containing protein</fullName>
    </recommendedName>
</protein>
<dbReference type="SMART" id="SM01086">
    <property type="entry name" value="ClpB_D2-small"/>
    <property type="match status" value="1"/>
</dbReference>
<dbReference type="InterPro" id="IPR050130">
    <property type="entry name" value="ClpA_ClpB"/>
</dbReference>
<dbReference type="Pfam" id="PF10431">
    <property type="entry name" value="ClpB_D2-small"/>
    <property type="match status" value="1"/>
</dbReference>
<dbReference type="SUPFAM" id="SSF52540">
    <property type="entry name" value="P-loop containing nucleoside triphosphate hydrolases"/>
    <property type="match status" value="2"/>
</dbReference>
<dbReference type="GO" id="GO:0005737">
    <property type="term" value="C:cytoplasm"/>
    <property type="evidence" value="ECO:0007669"/>
    <property type="project" value="TreeGrafter"/>
</dbReference>
<dbReference type="Pfam" id="PF02861">
    <property type="entry name" value="Clp_N"/>
    <property type="match status" value="1"/>
</dbReference>
<dbReference type="SUPFAM" id="SSF81923">
    <property type="entry name" value="Double Clp-N motif"/>
    <property type="match status" value="1"/>
</dbReference>
<dbReference type="InterPro" id="IPR019489">
    <property type="entry name" value="Clp_ATPase_C"/>
</dbReference>
<dbReference type="FunFam" id="3.40.50.300:FF:000025">
    <property type="entry name" value="ATP-dependent Clp protease subunit"/>
    <property type="match status" value="1"/>
</dbReference>
<dbReference type="GO" id="GO:0016887">
    <property type="term" value="F:ATP hydrolysis activity"/>
    <property type="evidence" value="ECO:0007669"/>
    <property type="project" value="InterPro"/>
</dbReference>
<dbReference type="SMART" id="SM00382">
    <property type="entry name" value="AAA"/>
    <property type="match status" value="2"/>
</dbReference>
<feature type="compositionally biased region" description="Low complexity" evidence="5">
    <location>
        <begin position="148"/>
        <end position="157"/>
    </location>
</feature>
<evidence type="ECO:0000256" key="3">
    <source>
        <dbReference type="ARBA" id="ARBA00022840"/>
    </source>
</evidence>
<keyword evidence="4" id="KW-0143">Chaperone</keyword>
<dbReference type="Pfam" id="PF00004">
    <property type="entry name" value="AAA"/>
    <property type="match status" value="1"/>
</dbReference>
<dbReference type="InterPro" id="IPR001270">
    <property type="entry name" value="ClpA/B"/>
</dbReference>
<dbReference type="Gene3D" id="1.10.1780.10">
    <property type="entry name" value="Clp, N-terminal domain"/>
    <property type="match status" value="1"/>
</dbReference>
<dbReference type="PROSITE" id="PS00870">
    <property type="entry name" value="CLPAB_1"/>
    <property type="match status" value="1"/>
</dbReference>
<dbReference type="InterPro" id="IPR036628">
    <property type="entry name" value="Clp_N_dom_sf"/>
</dbReference>
<dbReference type="Pfam" id="PF17871">
    <property type="entry name" value="AAA_lid_9"/>
    <property type="match status" value="1"/>
</dbReference>
<evidence type="ECO:0000256" key="1">
    <source>
        <dbReference type="ARBA" id="ARBA00022737"/>
    </source>
</evidence>
<gene>
    <name evidence="8" type="ORF">METZ01_LOCUS24949</name>
</gene>
<dbReference type="Gene3D" id="4.10.860.10">
    <property type="entry name" value="UVR domain"/>
    <property type="match status" value="1"/>
</dbReference>
<feature type="domain" description="Clp R" evidence="7">
    <location>
        <begin position="2"/>
        <end position="145"/>
    </location>
</feature>
<evidence type="ECO:0008006" key="9">
    <source>
        <dbReference type="Google" id="ProtNLM"/>
    </source>
</evidence>
<keyword evidence="2" id="KW-0547">Nucleotide-binding</keyword>
<name>A0A381PYG4_9ZZZZ</name>
<evidence type="ECO:0000256" key="5">
    <source>
        <dbReference type="SAM" id="MobiDB-lite"/>
    </source>
</evidence>
<feature type="region of interest" description="Disordered" evidence="5">
    <location>
        <begin position="811"/>
        <end position="833"/>
    </location>
</feature>
<dbReference type="EMBL" id="UINC01001143">
    <property type="protein sequence ID" value="SUZ72095.1"/>
    <property type="molecule type" value="Genomic_DNA"/>
</dbReference>
<dbReference type="InterPro" id="IPR003959">
    <property type="entry name" value="ATPase_AAA_core"/>
</dbReference>
<dbReference type="GO" id="GO:0034605">
    <property type="term" value="P:cellular response to heat"/>
    <property type="evidence" value="ECO:0007669"/>
    <property type="project" value="TreeGrafter"/>
</dbReference>
<feature type="compositionally biased region" description="Basic residues" evidence="5">
    <location>
        <begin position="811"/>
        <end position="826"/>
    </location>
</feature>
<sequence length="833" mass="93449">MKENFSKRVQTIMKYAKEEAIQLGHSYVGSEHLLLGILREGSGRAVGMLEELGCDLDEMRLMIEDMVKPAGGTMTLGHLPLTRRAERILRNTFTEASNLNATIADDYHLLLATLQEKEGVAFEVLTAFEIDYSSVVELLKEETETSLPPRSKSSATAKKTKTPALDHFSRDITELARNGKLDPVIGRQQEIERVAQILCRRKKNNPVLIGEPGVGKTAIAEGLAQRIIERDVPRLLHNKRIVALDLAGIVAGTKYRGQFEERMKAIMAELESSHKIILFIDELHTIVGAGSASGSLDASNMFKPALSRGEIHCVGATTLDEYRKHIEKDGALERRFQKITVSPPTIEESVAILNGLRSRYEKHHNVKFDDDAIRACVELSHRYITDKYLPDKAIDVLDEAGSRLHLQNLTVPDEVVEFELEIEQIRFEKDTVVSSQQFEKAASLRDKEKVLLKSLEEAQRKWAKEETKHAPSVSEQDIADVVSMMTGIPISEVAETESEKLLKMDENLKEFIVGQDEAINMLAKAIQRARAGLKNPRRPIGAFLFLGPTGVGKTETAKVLAKHLFSHDESLVKIDMSEYMERFSVSRLIGAPPGYVGFEEGGELTERVRRNPYSVILLDEIEKAHTDVFNLLLQLLDEGILTDSMGRKVDFRNTIIILTSNIGTRGFGKVGTYGFGDSSKDSTFEAMKNRVLEKLEDVFNPEFINRLDESIVFKPLEKDSVLKIIDLQLSDLVDNLKTKKMEFQITDAAKTLLLEQGFSSEFGARPMRREIQSSIEAPLSEFILEGRFREGDTIKVDVLKGQIHIVKPRKRTKKTVVKGSKTPRKTTKTDKKS</sequence>
<dbReference type="InterPro" id="IPR004176">
    <property type="entry name" value="Clp_R_N"/>
</dbReference>
<feature type="domain" description="UVR" evidence="6">
    <location>
        <begin position="419"/>
        <end position="454"/>
    </location>
</feature>